<reference evidence="1" key="1">
    <citation type="submission" date="2020-01" db="EMBL/GenBank/DDBJ databases">
        <title>Genome sequence of Kobresia littledalei, the first chromosome-level genome in the family Cyperaceae.</title>
        <authorList>
            <person name="Qu G."/>
        </authorList>
    </citation>
    <scope>NUCLEOTIDE SEQUENCE</scope>
    <source>
        <strain evidence="1">C.B.Clarke</strain>
        <tissue evidence="1">Leaf</tissue>
    </source>
</reference>
<dbReference type="EMBL" id="SWLB01000010">
    <property type="protein sequence ID" value="KAF3333795.1"/>
    <property type="molecule type" value="Genomic_DNA"/>
</dbReference>
<dbReference type="AlphaFoldDB" id="A0A833VN28"/>
<dbReference type="Proteomes" id="UP000623129">
    <property type="component" value="Unassembled WGS sequence"/>
</dbReference>
<evidence type="ECO:0000313" key="2">
    <source>
        <dbReference type="Proteomes" id="UP000623129"/>
    </source>
</evidence>
<sequence length="103" mass="11360">MYIPANAYKRMDMENITEPYLSLSLSFQRLLKLSSSRLFLKKKGEKGAVSNFQVFVGVAHNIFASFSGYSSFGGIYVKILRGCVCVCLGEGGGWGMKVPCTKM</sequence>
<evidence type="ECO:0000313" key="1">
    <source>
        <dbReference type="EMBL" id="KAF3333795.1"/>
    </source>
</evidence>
<name>A0A833VN28_9POAL</name>
<accession>A0A833VN28</accession>
<comment type="caution">
    <text evidence="1">The sequence shown here is derived from an EMBL/GenBank/DDBJ whole genome shotgun (WGS) entry which is preliminary data.</text>
</comment>
<proteinExistence type="predicted"/>
<gene>
    <name evidence="1" type="ORF">FCM35_KLT01486</name>
</gene>
<keyword evidence="2" id="KW-1185">Reference proteome</keyword>
<organism evidence="1 2">
    <name type="scientific">Carex littledalei</name>
    <dbReference type="NCBI Taxonomy" id="544730"/>
    <lineage>
        <taxon>Eukaryota</taxon>
        <taxon>Viridiplantae</taxon>
        <taxon>Streptophyta</taxon>
        <taxon>Embryophyta</taxon>
        <taxon>Tracheophyta</taxon>
        <taxon>Spermatophyta</taxon>
        <taxon>Magnoliopsida</taxon>
        <taxon>Liliopsida</taxon>
        <taxon>Poales</taxon>
        <taxon>Cyperaceae</taxon>
        <taxon>Cyperoideae</taxon>
        <taxon>Cariceae</taxon>
        <taxon>Carex</taxon>
        <taxon>Carex subgen. Euthyceras</taxon>
    </lineage>
</organism>
<protein>
    <submittedName>
        <fullName evidence="1">Uncharacterized protein</fullName>
    </submittedName>
</protein>